<organism evidence="1 2">
    <name type="scientific">Tatumella morbirosei</name>
    <dbReference type="NCBI Taxonomy" id="642227"/>
    <lineage>
        <taxon>Bacteria</taxon>
        <taxon>Pseudomonadati</taxon>
        <taxon>Pseudomonadota</taxon>
        <taxon>Gammaproteobacteria</taxon>
        <taxon>Enterobacterales</taxon>
        <taxon>Erwiniaceae</taxon>
        <taxon>Tatumella</taxon>
    </lineage>
</organism>
<dbReference type="InterPro" id="IPR014710">
    <property type="entry name" value="RmlC-like_jellyroll"/>
</dbReference>
<dbReference type="Gene3D" id="2.60.120.10">
    <property type="entry name" value="Jelly Rolls"/>
    <property type="match status" value="2"/>
</dbReference>
<protein>
    <recommendedName>
        <fullName evidence="3">HutD-family protein</fullName>
    </recommendedName>
</protein>
<dbReference type="OrthoDB" id="9800082at2"/>
<name>A0A095TDW6_9GAMM</name>
<comment type="caution">
    <text evidence="1">The sequence shown here is derived from an EMBL/GenBank/DDBJ whole genome shotgun (WGS) entry which is preliminary data.</text>
</comment>
<dbReference type="eggNOG" id="COG3758">
    <property type="taxonomic scope" value="Bacteria"/>
</dbReference>
<gene>
    <name evidence="1" type="ORF">HA49_05240</name>
</gene>
<dbReference type="EMBL" id="JPKR02000004">
    <property type="protein sequence ID" value="KGD74724.1"/>
    <property type="molecule type" value="Genomic_DNA"/>
</dbReference>
<evidence type="ECO:0000313" key="1">
    <source>
        <dbReference type="EMBL" id="KGD74724.1"/>
    </source>
</evidence>
<accession>A0A095TDW6</accession>
<dbReference type="Proteomes" id="UP000029577">
    <property type="component" value="Unassembled WGS sequence"/>
</dbReference>
<dbReference type="STRING" id="642227.HA49_05240"/>
<dbReference type="Pfam" id="PF05962">
    <property type="entry name" value="HutD"/>
    <property type="match status" value="1"/>
</dbReference>
<dbReference type="InterPro" id="IPR011051">
    <property type="entry name" value="RmlC_Cupin_sf"/>
</dbReference>
<keyword evidence="2" id="KW-1185">Reference proteome</keyword>
<reference evidence="1" key="1">
    <citation type="submission" date="2014-12" db="EMBL/GenBank/DDBJ databases">
        <title>The draft genome of the Tatumella morbirosei type strain, LMG23360T isolated from pineapple rot.</title>
        <authorList>
            <person name="Smits T.H."/>
            <person name="Palmer M."/>
            <person name="Venter S.N."/>
            <person name="Duffy B."/>
            <person name="Steenkamp E.T."/>
            <person name="Chan W.Y."/>
            <person name="Coutinho T.A."/>
            <person name="Coetzee M.P."/>
            <person name="De Maayer P."/>
        </authorList>
    </citation>
    <scope>NUCLEOTIDE SEQUENCE [LARGE SCALE GENOMIC DNA]</scope>
    <source>
        <strain evidence="1">LMG 23360</strain>
    </source>
</reference>
<sequence length="190" mass="21263">MIRVLRFQDVTVMPWKNGQGETREICKSGEPQGEYDWRISVATISQSGPFSRFDGYLRNISVLEGGGMHLDIDGQPGALIRPFCATDFSGTSQVYCRVIDGPLLDFNVIYRADRFRATVNWSDLAEWHYEGGTRLLLNAGASLKVHCGGEQFLLQRYDCLLSDDEEVLTVSDFPGTSFARVTLSEISHSQ</sequence>
<dbReference type="PANTHER" id="PTHR37943">
    <property type="entry name" value="PROTEIN VES"/>
    <property type="match status" value="1"/>
</dbReference>
<dbReference type="CDD" id="cd20293">
    <property type="entry name" value="cupin_HutD_N"/>
    <property type="match status" value="1"/>
</dbReference>
<dbReference type="SUPFAM" id="SSF51182">
    <property type="entry name" value="RmlC-like cupins"/>
    <property type="match status" value="1"/>
</dbReference>
<dbReference type="PANTHER" id="PTHR37943:SF1">
    <property type="entry name" value="PROTEIN VES"/>
    <property type="match status" value="1"/>
</dbReference>
<dbReference type="RefSeq" id="WP_038017525.1">
    <property type="nucleotide sequence ID" value="NZ_JPKR02000004.1"/>
</dbReference>
<evidence type="ECO:0000313" key="2">
    <source>
        <dbReference type="Proteomes" id="UP000029577"/>
    </source>
</evidence>
<proteinExistence type="predicted"/>
<dbReference type="AlphaFoldDB" id="A0A095TDW6"/>
<evidence type="ECO:0008006" key="3">
    <source>
        <dbReference type="Google" id="ProtNLM"/>
    </source>
</evidence>
<dbReference type="InterPro" id="IPR010282">
    <property type="entry name" value="Uncharacterised_HutD/Ves"/>
</dbReference>